<dbReference type="Proteomes" id="UP001595748">
    <property type="component" value="Unassembled WGS sequence"/>
</dbReference>
<evidence type="ECO:0000256" key="3">
    <source>
        <dbReference type="SAM" id="Phobius"/>
    </source>
</evidence>
<dbReference type="PANTHER" id="PTHR32309">
    <property type="entry name" value="TYROSINE-PROTEIN KINASE"/>
    <property type="match status" value="1"/>
</dbReference>
<reference evidence="6" key="1">
    <citation type="journal article" date="2019" name="Int. J. Syst. Evol. Microbiol.">
        <title>The Global Catalogue of Microorganisms (GCM) 10K type strain sequencing project: providing services to taxonomists for standard genome sequencing and annotation.</title>
        <authorList>
            <consortium name="The Broad Institute Genomics Platform"/>
            <consortium name="The Broad Institute Genome Sequencing Center for Infectious Disease"/>
            <person name="Wu L."/>
            <person name="Ma J."/>
        </authorList>
    </citation>
    <scope>NUCLEOTIDE SEQUENCE [LARGE SCALE GENOMIC DNA]</scope>
    <source>
        <strain evidence="6">CCTCC AB 2013263</strain>
    </source>
</reference>
<comment type="caution">
    <text evidence="5">The sequence shown here is derived from an EMBL/GenBank/DDBJ whole genome shotgun (WGS) entry which is preliminary data.</text>
</comment>
<evidence type="ECO:0000256" key="1">
    <source>
        <dbReference type="ARBA" id="ARBA00022741"/>
    </source>
</evidence>
<dbReference type="InterPro" id="IPR002586">
    <property type="entry name" value="CobQ/CobB/MinD/ParA_Nub-bd_dom"/>
</dbReference>
<gene>
    <name evidence="5" type="ORF">ACFOPQ_18290</name>
</gene>
<accession>A0ABV8AAL4</accession>
<keyword evidence="3" id="KW-1133">Transmembrane helix</keyword>
<dbReference type="EMBL" id="JBHRZF010000212">
    <property type="protein sequence ID" value="MFC3862719.1"/>
    <property type="molecule type" value="Genomic_DNA"/>
</dbReference>
<dbReference type="CDD" id="cd05387">
    <property type="entry name" value="BY-kinase"/>
    <property type="match status" value="1"/>
</dbReference>
<dbReference type="InterPro" id="IPR050445">
    <property type="entry name" value="Bact_polysacc_biosynth/exp"/>
</dbReference>
<evidence type="ECO:0000259" key="4">
    <source>
        <dbReference type="Pfam" id="PF01656"/>
    </source>
</evidence>
<keyword evidence="2" id="KW-0067">ATP-binding</keyword>
<dbReference type="SUPFAM" id="SSF52540">
    <property type="entry name" value="P-loop containing nucleoside triphosphate hydrolases"/>
    <property type="match status" value="1"/>
</dbReference>
<keyword evidence="6" id="KW-1185">Reference proteome</keyword>
<feature type="domain" description="CobQ/CobB/MinD/ParA nucleotide binding" evidence="4">
    <location>
        <begin position="343"/>
        <end position="529"/>
    </location>
</feature>
<dbReference type="InterPro" id="IPR005702">
    <property type="entry name" value="Wzc-like_C"/>
</dbReference>
<feature type="transmembrane region" description="Helical" evidence="3">
    <location>
        <begin position="256"/>
        <end position="277"/>
    </location>
</feature>
<sequence>MTERAEQEVDLSVLWRGIQRRLPWILGLSALLGLGTYFWARSQPPVYAANATLIATGTSAAGNDPLTGATIKAPPLPEGALTQAMQSTAVLNPLITALKSASQISDAEKQRLISNLNKELSSQRLRTVNLTARVDPYSGGSGIYTVTGKARTANAAAQLANLASQTLLGWDRSRALDNIRRAQTGFRAQLAEIDNQLRQMSADSVERQTLIARRANVQSSLTQVGILENSATGVLSRLSDAVPPLQPESPKPLRNAVLATLLGLLLTLGIVALLTLLDKTIRNEDDLAGVGLPTMATVPRLRQRDIVFSGIVRAARSTGLYEAIGFLRVNVKAALQGKDHPVLMITSTAPGEGKSSLTATLADGLAASGERVLIIDADLRRGTQETVWKKFNETGEWHQLVGQGGVRTTPEALANPQNVQVLQVESNVDMLPAGTSMHDSLSVFNQADIASALALWRVHYDIILIDSAPLLALADGLVVGKHADAVIMVTEYGRTNLQALRNAMRRAERNGLNIAGVVINKADTRDESNYGYSYSYSARGGVKA</sequence>
<proteinExistence type="predicted"/>
<keyword evidence="1" id="KW-0547">Nucleotide-binding</keyword>
<dbReference type="Gene3D" id="3.40.50.300">
    <property type="entry name" value="P-loop containing nucleotide triphosphate hydrolases"/>
    <property type="match status" value="1"/>
</dbReference>
<evidence type="ECO:0000256" key="2">
    <source>
        <dbReference type="ARBA" id="ARBA00022840"/>
    </source>
</evidence>
<protein>
    <submittedName>
        <fullName evidence="5">AAA family ATPase</fullName>
    </submittedName>
</protein>
<feature type="transmembrane region" description="Helical" evidence="3">
    <location>
        <begin position="21"/>
        <end position="40"/>
    </location>
</feature>
<name>A0ABV8AAL4_9DEIO</name>
<dbReference type="RefSeq" id="WP_380080659.1">
    <property type="nucleotide sequence ID" value="NZ_JBHRZF010000212.1"/>
</dbReference>
<keyword evidence="3" id="KW-0472">Membrane</keyword>
<keyword evidence="3" id="KW-0812">Transmembrane</keyword>
<evidence type="ECO:0000313" key="6">
    <source>
        <dbReference type="Proteomes" id="UP001595748"/>
    </source>
</evidence>
<dbReference type="PANTHER" id="PTHR32309:SF31">
    <property type="entry name" value="CAPSULAR EXOPOLYSACCHARIDE FAMILY"/>
    <property type="match status" value="1"/>
</dbReference>
<organism evidence="5 6">
    <name type="scientific">Deinococcus antarcticus</name>
    <dbReference type="NCBI Taxonomy" id="1298767"/>
    <lineage>
        <taxon>Bacteria</taxon>
        <taxon>Thermotogati</taxon>
        <taxon>Deinococcota</taxon>
        <taxon>Deinococci</taxon>
        <taxon>Deinococcales</taxon>
        <taxon>Deinococcaceae</taxon>
        <taxon>Deinococcus</taxon>
    </lineage>
</organism>
<dbReference type="Pfam" id="PF01656">
    <property type="entry name" value="CbiA"/>
    <property type="match status" value="1"/>
</dbReference>
<dbReference type="InterPro" id="IPR027417">
    <property type="entry name" value="P-loop_NTPase"/>
</dbReference>
<evidence type="ECO:0000313" key="5">
    <source>
        <dbReference type="EMBL" id="MFC3862719.1"/>
    </source>
</evidence>